<dbReference type="KEGG" id="pfuw:KF707C_14060"/>
<dbReference type="Pfam" id="PF00990">
    <property type="entry name" value="GGDEF"/>
    <property type="match status" value="1"/>
</dbReference>
<reference evidence="4 5" key="2">
    <citation type="journal article" date="2017" name="Int. J. Syst. Evol. Microbiol.">
        <title>Pseudomonas furukawaii sp. nov., a polychlorinated biphenyl-degrading bacterium isolated from biphenyl-contaminated soil in Japan.</title>
        <authorList>
            <person name="Kimura N."/>
            <person name="Watanabe T."/>
            <person name="Suenaga H."/>
            <person name="Fujihara H."/>
            <person name="Futagami T."/>
            <person name="Goto M."/>
            <person name="Hanada S."/>
            <person name="Hirose J."/>
        </authorList>
    </citation>
    <scope>NUCLEOTIDE SEQUENCE [LARGE SCALE GENOMIC DNA]</scope>
    <source>
        <strain evidence="5">DSM 10086 / NBRC 110670 / KF707</strain>
    </source>
</reference>
<keyword evidence="2" id="KW-0973">c-di-GMP</keyword>
<sequence>MDAGHAAQAARQVLQALSKPMDLNELLLHVDCSIGITLFPGHGSDPDALLRRANIARYSAKCSAEKIAVYAGSLDSDNAQRLILMTDLRRAIDGDELFLLFQPKVKIRSRAISGVEALVRWKHPEQGLMSPNQFINFAERAGLITRLTYWVLAAAVRESHVWHGSGQAVPIAINLSSHDLRDPQLMEHVLGSLETWGGSPDWIQFELTESCIMDDLSAAQHVLMQLREAGFKIFIDDFGTGYSSLSYLKRLPVDYIKIDQSFVMGLDEDADSAAIVRSIIELAHSLNIEVVAEGVESKVVMDMLERWGCEEVQGYCISKPISGHDFQSWNRAFV</sequence>
<dbReference type="InterPro" id="IPR001633">
    <property type="entry name" value="EAL_dom"/>
</dbReference>
<dbReference type="InterPro" id="IPR050706">
    <property type="entry name" value="Cyclic-di-GMP_PDE-like"/>
</dbReference>
<dbReference type="FunFam" id="3.20.20.450:FF:000001">
    <property type="entry name" value="Cyclic di-GMP phosphodiesterase yahA"/>
    <property type="match status" value="1"/>
</dbReference>
<reference evidence="5" key="1">
    <citation type="submission" date="2015-05" db="EMBL/GenBank/DDBJ databases">
        <title>Draft genome sequencing of a biphenyl-degrading bacterium, Pseudomonas balearica KF707 (=NBRC110670).</title>
        <authorList>
            <person name="Kimura N."/>
            <person name="Hirose J."/>
            <person name="Watanabe T."/>
            <person name="Suenaga H."/>
            <person name="Fujihara H."/>
            <person name="Noguchi M."/>
            <person name="Hashimoto M."/>
            <person name="Shimodaira J."/>
            <person name="Tsuchikane K."/>
            <person name="Hosoyama A."/>
            <person name="Yamazoe A."/>
            <person name="Fujita N."/>
            <person name="Furukawa K."/>
        </authorList>
    </citation>
    <scope>NUCLEOTIDE SEQUENCE [LARGE SCALE GENOMIC DNA]</scope>
    <source>
        <strain evidence="5">DSM 10086 / NBRC 110670 / KF707</strain>
    </source>
</reference>
<organism evidence="4 5">
    <name type="scientific">Metapseudomonas furukawaii</name>
    <name type="common">Pseudomonas furukawaii</name>
    <dbReference type="NCBI Taxonomy" id="1149133"/>
    <lineage>
        <taxon>Bacteria</taxon>
        <taxon>Pseudomonadati</taxon>
        <taxon>Pseudomonadota</taxon>
        <taxon>Gammaproteobacteria</taxon>
        <taxon>Pseudomonadales</taxon>
        <taxon>Pseudomonadaceae</taxon>
        <taxon>Metapseudomonas</taxon>
    </lineage>
</organism>
<dbReference type="PANTHER" id="PTHR33121:SF71">
    <property type="entry name" value="OXYGEN SENSOR PROTEIN DOSP"/>
    <property type="match status" value="1"/>
</dbReference>
<dbReference type="Gene3D" id="3.30.70.270">
    <property type="match status" value="1"/>
</dbReference>
<dbReference type="InterPro" id="IPR029787">
    <property type="entry name" value="Nucleotide_cyclase"/>
</dbReference>
<keyword evidence="5" id="KW-1185">Reference proteome</keyword>
<dbReference type="InterPro" id="IPR000160">
    <property type="entry name" value="GGDEF_dom"/>
</dbReference>
<dbReference type="Gene3D" id="3.20.20.450">
    <property type="entry name" value="EAL domain"/>
    <property type="match status" value="1"/>
</dbReference>
<evidence type="ECO:0000313" key="5">
    <source>
        <dbReference type="Proteomes" id="UP000218554"/>
    </source>
</evidence>
<dbReference type="Proteomes" id="UP000218554">
    <property type="component" value="Chromosome"/>
</dbReference>
<evidence type="ECO:0000313" key="4">
    <source>
        <dbReference type="EMBL" id="BAU73094.1"/>
    </source>
</evidence>
<dbReference type="InterPro" id="IPR043128">
    <property type="entry name" value="Rev_trsase/Diguanyl_cyclase"/>
</dbReference>
<protein>
    <recommendedName>
        <fullName evidence="1">cyclic-guanylate-specific phosphodiesterase</fullName>
        <ecNumber evidence="1">3.1.4.52</ecNumber>
    </recommendedName>
</protein>
<dbReference type="AlphaFoldDB" id="A0AAD1FEJ4"/>
<name>A0AAD1FEJ4_METFU</name>
<evidence type="ECO:0000256" key="1">
    <source>
        <dbReference type="ARBA" id="ARBA00012282"/>
    </source>
</evidence>
<dbReference type="PROSITE" id="PS50883">
    <property type="entry name" value="EAL"/>
    <property type="match status" value="1"/>
</dbReference>
<evidence type="ECO:0000259" key="3">
    <source>
        <dbReference type="PROSITE" id="PS50883"/>
    </source>
</evidence>
<proteinExistence type="predicted"/>
<accession>A0AAD1FEJ4</accession>
<dbReference type="SUPFAM" id="SSF141868">
    <property type="entry name" value="EAL domain-like"/>
    <property type="match status" value="1"/>
</dbReference>
<dbReference type="SMART" id="SM00052">
    <property type="entry name" value="EAL"/>
    <property type="match status" value="1"/>
</dbReference>
<dbReference type="CDD" id="cd01948">
    <property type="entry name" value="EAL"/>
    <property type="match status" value="1"/>
</dbReference>
<dbReference type="Pfam" id="PF00563">
    <property type="entry name" value="EAL"/>
    <property type="match status" value="1"/>
</dbReference>
<dbReference type="EMBL" id="AP014862">
    <property type="protein sequence ID" value="BAU73094.1"/>
    <property type="molecule type" value="Genomic_DNA"/>
</dbReference>
<dbReference type="SUPFAM" id="SSF55073">
    <property type="entry name" value="Nucleotide cyclase"/>
    <property type="match status" value="1"/>
</dbReference>
<dbReference type="InterPro" id="IPR035919">
    <property type="entry name" value="EAL_sf"/>
</dbReference>
<dbReference type="GO" id="GO:0071111">
    <property type="term" value="F:cyclic-guanylate-specific phosphodiesterase activity"/>
    <property type="evidence" value="ECO:0007669"/>
    <property type="project" value="UniProtKB-EC"/>
</dbReference>
<dbReference type="PANTHER" id="PTHR33121">
    <property type="entry name" value="CYCLIC DI-GMP PHOSPHODIESTERASE PDEF"/>
    <property type="match status" value="1"/>
</dbReference>
<evidence type="ECO:0000256" key="2">
    <source>
        <dbReference type="ARBA" id="ARBA00022636"/>
    </source>
</evidence>
<gene>
    <name evidence="4" type="ORF">KF707C_14060</name>
</gene>
<feature type="domain" description="EAL" evidence="3">
    <location>
        <begin position="81"/>
        <end position="334"/>
    </location>
</feature>
<dbReference type="EC" id="3.1.4.52" evidence="1"/>